<organism evidence="2 3">
    <name type="scientific">Apiospora arundinis</name>
    <dbReference type="NCBI Taxonomy" id="335852"/>
    <lineage>
        <taxon>Eukaryota</taxon>
        <taxon>Fungi</taxon>
        <taxon>Dikarya</taxon>
        <taxon>Ascomycota</taxon>
        <taxon>Pezizomycotina</taxon>
        <taxon>Sordariomycetes</taxon>
        <taxon>Xylariomycetidae</taxon>
        <taxon>Amphisphaeriales</taxon>
        <taxon>Apiosporaceae</taxon>
        <taxon>Apiospora</taxon>
    </lineage>
</organism>
<reference evidence="2 3" key="1">
    <citation type="journal article" date="2024" name="IMA Fungus">
        <title>Apiospora arundinis, a panoply of carbohydrate-active enzymes and secondary metabolites.</title>
        <authorList>
            <person name="Sorensen T."/>
            <person name="Petersen C."/>
            <person name="Muurmann A.T."/>
            <person name="Christiansen J.V."/>
            <person name="Brundto M.L."/>
            <person name="Overgaard C.K."/>
            <person name="Boysen A.T."/>
            <person name="Wollenberg R.D."/>
            <person name="Larsen T.O."/>
            <person name="Sorensen J.L."/>
            <person name="Nielsen K.L."/>
            <person name="Sondergaard T.E."/>
        </authorList>
    </citation>
    <scope>NUCLEOTIDE SEQUENCE [LARGE SCALE GENOMIC DNA]</scope>
    <source>
        <strain evidence="2 3">AAU 773</strain>
    </source>
</reference>
<evidence type="ECO:0000256" key="1">
    <source>
        <dbReference type="SAM" id="MobiDB-lite"/>
    </source>
</evidence>
<gene>
    <name evidence="2" type="ORF">PGQ11_004290</name>
</gene>
<sequence>MTGFSTRELGSHHKPEADPQREAPEPMLFGNGKLGGRDLDSGGEIAAFYRKQNMASAYHMRSIRVQKPKISGVSVLVSPRHCFDSNHMKYLDKFEHPMRKTMFDMYASWADRPLWCNGGAYGEKPIVNSKAKRWIQRGIREALLARGYDRDGRPLQKTSVGAAAASPGTRGGKAAPAALYGTLKVFTRTPKVLCSHSFSDVLEAMKQALAAAEPFLSGNGNGNRETRNQPARNNNGTSHHKQGNRSPVKPGQASKKPLSWI</sequence>
<accession>A0ABR2J884</accession>
<evidence type="ECO:0000313" key="2">
    <source>
        <dbReference type="EMBL" id="KAK8873776.1"/>
    </source>
</evidence>
<dbReference type="EMBL" id="JAPCWZ010000003">
    <property type="protein sequence ID" value="KAK8873776.1"/>
    <property type="molecule type" value="Genomic_DNA"/>
</dbReference>
<feature type="region of interest" description="Disordered" evidence="1">
    <location>
        <begin position="1"/>
        <end position="36"/>
    </location>
</feature>
<comment type="caution">
    <text evidence="2">The sequence shown here is derived from an EMBL/GenBank/DDBJ whole genome shotgun (WGS) entry which is preliminary data.</text>
</comment>
<dbReference type="Proteomes" id="UP001390339">
    <property type="component" value="Unassembled WGS sequence"/>
</dbReference>
<protein>
    <submittedName>
        <fullName evidence="2">Uncharacterized protein</fullName>
    </submittedName>
</protein>
<feature type="region of interest" description="Disordered" evidence="1">
    <location>
        <begin position="215"/>
        <end position="261"/>
    </location>
</feature>
<evidence type="ECO:0000313" key="3">
    <source>
        <dbReference type="Proteomes" id="UP001390339"/>
    </source>
</evidence>
<feature type="compositionally biased region" description="Polar residues" evidence="1">
    <location>
        <begin position="228"/>
        <end position="237"/>
    </location>
</feature>
<keyword evidence="3" id="KW-1185">Reference proteome</keyword>
<feature type="compositionally biased region" description="Basic and acidic residues" evidence="1">
    <location>
        <begin position="9"/>
        <end position="24"/>
    </location>
</feature>
<proteinExistence type="predicted"/>
<name>A0ABR2J884_9PEZI</name>